<name>A0AAV4C6Q3_9GAST</name>
<dbReference type="AlphaFoldDB" id="A0AAV4C6Q3"/>
<organism evidence="2 3">
    <name type="scientific">Plakobranchus ocellatus</name>
    <dbReference type="NCBI Taxonomy" id="259542"/>
    <lineage>
        <taxon>Eukaryota</taxon>
        <taxon>Metazoa</taxon>
        <taxon>Spiralia</taxon>
        <taxon>Lophotrochozoa</taxon>
        <taxon>Mollusca</taxon>
        <taxon>Gastropoda</taxon>
        <taxon>Heterobranchia</taxon>
        <taxon>Euthyneura</taxon>
        <taxon>Panpulmonata</taxon>
        <taxon>Sacoglossa</taxon>
        <taxon>Placobranchoidea</taxon>
        <taxon>Plakobranchidae</taxon>
        <taxon>Plakobranchus</taxon>
    </lineage>
</organism>
<keyword evidence="3" id="KW-1185">Reference proteome</keyword>
<dbReference type="SUPFAM" id="SSF63712">
    <property type="entry name" value="Nicotinic receptor ligand binding domain-like"/>
    <property type="match status" value="1"/>
</dbReference>
<dbReference type="PANTHER" id="PTHR18945">
    <property type="entry name" value="NEUROTRANSMITTER GATED ION CHANNEL"/>
    <property type="match status" value="1"/>
</dbReference>
<protein>
    <submittedName>
        <fullName evidence="2">Acetylcholine receptor subunit alpha-like</fullName>
    </submittedName>
</protein>
<proteinExistence type="predicted"/>
<dbReference type="InterPro" id="IPR006202">
    <property type="entry name" value="Neur_chan_lig-bd"/>
</dbReference>
<comment type="caution">
    <text evidence="2">The sequence shown here is derived from an EMBL/GenBank/DDBJ whole genome shotgun (WGS) entry which is preliminary data.</text>
</comment>
<dbReference type="Pfam" id="PF02931">
    <property type="entry name" value="Neur_chan_LBD"/>
    <property type="match status" value="1"/>
</dbReference>
<accession>A0AAV4C6Q3</accession>
<dbReference type="GO" id="GO:0004888">
    <property type="term" value="F:transmembrane signaling receptor activity"/>
    <property type="evidence" value="ECO:0007669"/>
    <property type="project" value="InterPro"/>
</dbReference>
<dbReference type="GO" id="GO:0016020">
    <property type="term" value="C:membrane"/>
    <property type="evidence" value="ECO:0007669"/>
    <property type="project" value="InterPro"/>
</dbReference>
<dbReference type="Gene3D" id="2.70.170.10">
    <property type="entry name" value="Neurotransmitter-gated ion-channel ligand-binding domain"/>
    <property type="match status" value="1"/>
</dbReference>
<dbReference type="Proteomes" id="UP000735302">
    <property type="component" value="Unassembled WGS sequence"/>
</dbReference>
<keyword evidence="2" id="KW-0675">Receptor</keyword>
<reference evidence="2 3" key="1">
    <citation type="journal article" date="2021" name="Elife">
        <title>Chloroplast acquisition without the gene transfer in kleptoplastic sea slugs, Plakobranchus ocellatus.</title>
        <authorList>
            <person name="Maeda T."/>
            <person name="Takahashi S."/>
            <person name="Yoshida T."/>
            <person name="Shimamura S."/>
            <person name="Takaki Y."/>
            <person name="Nagai Y."/>
            <person name="Toyoda A."/>
            <person name="Suzuki Y."/>
            <person name="Arimoto A."/>
            <person name="Ishii H."/>
            <person name="Satoh N."/>
            <person name="Nishiyama T."/>
            <person name="Hasebe M."/>
            <person name="Maruyama T."/>
            <person name="Minagawa J."/>
            <person name="Obokata J."/>
            <person name="Shigenobu S."/>
        </authorList>
    </citation>
    <scope>NUCLEOTIDE SEQUENCE [LARGE SCALE GENOMIC DNA]</scope>
</reference>
<sequence length="233" mass="26335">MGPLISRLRKKSDPDLMPSGLKGEALEVILGLSFINIAAVDVRRGEVELLIWQTISWRDPDLAWWPFENYNVTSVKLPTRYLWTPDIAVFNGASPVEEISPLLASVESDGSVTLLPSVRMRVLCDASDMSSEEGVDGKVTCVLRLGSWTYNAGLLTLAEPDDQTLDTSGFFQGSQYELLHAEVHKNVALYACCSEPFEDMQFFFTFRRKPQMFPWRDEDYLNEQVHSKTRFGS</sequence>
<gene>
    <name evidence="2" type="ORF">PoB_005489100</name>
</gene>
<dbReference type="InterPro" id="IPR006201">
    <property type="entry name" value="Neur_channel"/>
</dbReference>
<dbReference type="InterPro" id="IPR036734">
    <property type="entry name" value="Neur_chan_lig-bd_sf"/>
</dbReference>
<evidence type="ECO:0000259" key="1">
    <source>
        <dbReference type="Pfam" id="PF02931"/>
    </source>
</evidence>
<evidence type="ECO:0000313" key="2">
    <source>
        <dbReference type="EMBL" id="GFO28386.1"/>
    </source>
</evidence>
<dbReference type="EMBL" id="BLXT01006036">
    <property type="protein sequence ID" value="GFO28386.1"/>
    <property type="molecule type" value="Genomic_DNA"/>
</dbReference>
<evidence type="ECO:0000313" key="3">
    <source>
        <dbReference type="Proteomes" id="UP000735302"/>
    </source>
</evidence>
<dbReference type="GO" id="GO:0005230">
    <property type="term" value="F:extracellular ligand-gated monoatomic ion channel activity"/>
    <property type="evidence" value="ECO:0007669"/>
    <property type="project" value="InterPro"/>
</dbReference>
<feature type="domain" description="Neurotransmitter-gated ion-channel ligand-binding" evidence="1">
    <location>
        <begin position="4"/>
        <end position="210"/>
    </location>
</feature>